<dbReference type="InterPro" id="IPR050336">
    <property type="entry name" value="Chromosome_partition/occlusion"/>
</dbReference>
<feature type="domain" description="ParB-like N-terminal" evidence="2">
    <location>
        <begin position="101"/>
        <end position="201"/>
    </location>
</feature>
<dbReference type="SMART" id="SM00470">
    <property type="entry name" value="ParB"/>
    <property type="match status" value="1"/>
</dbReference>
<dbReference type="RefSeq" id="WP_014579452.1">
    <property type="nucleotide sequence ID" value="NC_017507.1"/>
</dbReference>
<dbReference type="PATRIC" id="fig|225937.3.peg.4371"/>
<reference evidence="4" key="2">
    <citation type="submission" date="2010-02" db="EMBL/GenBank/DDBJ databases">
        <title>Complete genome sequence of Marinobacter adhaerens type strain (HP15).</title>
        <authorList>
            <person name="Gaerdes A.A.M."/>
            <person name="Kaeppel E."/>
            <person name="Shezad A."/>
            <person name="Seebah S."/>
            <person name="Teeling H."/>
            <person name="Yarza P."/>
            <person name="Gloeckner F.O."/>
            <person name="Ullrich M.S."/>
        </authorList>
    </citation>
    <scope>NUCLEOTIDE SEQUENCE [LARGE SCALE GENOMIC DNA]</scope>
    <source>
        <strain evidence="4">DSM 23420 / HP15</strain>
        <plasmid evidence="4">Plasmid pHP-187</plasmid>
    </source>
</reference>
<dbReference type="InterPro" id="IPR003115">
    <property type="entry name" value="ParB_N"/>
</dbReference>
<dbReference type="GO" id="GO:0007059">
    <property type="term" value="P:chromosome segregation"/>
    <property type="evidence" value="ECO:0007669"/>
    <property type="project" value="TreeGrafter"/>
</dbReference>
<evidence type="ECO:0000313" key="3">
    <source>
        <dbReference type="EMBL" id="ADQ00163.1"/>
    </source>
</evidence>
<reference evidence="3 4" key="1">
    <citation type="journal article" date="2010" name="Stand. Genomic Sci.">
        <title>Complete genome sequence of Marinobacter adhaerens type strain (HP15), a diatom-interacting marine microorganism.</title>
        <authorList>
            <person name="Gardes A."/>
            <person name="Kaeppel E."/>
            <person name="Shehzad A."/>
            <person name="Seebah S."/>
            <person name="Teeling H."/>
            <person name="Yarza P."/>
            <person name="Glockner F.O."/>
            <person name="Grossart H.P."/>
            <person name="Ullrich M.S."/>
        </authorList>
    </citation>
    <scope>NUCLEOTIDE SEQUENCE [LARGE SCALE GENOMIC DNA]</scope>
    <source>
        <strain evidence="4">DSM 23420 / HP15</strain>
        <plasmid evidence="4">Plasmid pHP-187</plasmid>
    </source>
</reference>
<dbReference type="PANTHER" id="PTHR33375">
    <property type="entry name" value="CHROMOSOME-PARTITIONING PROTEIN PARB-RELATED"/>
    <property type="match status" value="1"/>
</dbReference>
<dbReference type="Pfam" id="PF02195">
    <property type="entry name" value="ParB_N"/>
    <property type="match status" value="1"/>
</dbReference>
<keyword evidence="3" id="KW-0614">Plasmid</keyword>
<evidence type="ECO:0000256" key="1">
    <source>
        <dbReference type="SAM" id="MobiDB-lite"/>
    </source>
</evidence>
<dbReference type="HOGENOM" id="CLU_697918_0_0_6"/>
<dbReference type="Proteomes" id="UP000007077">
    <property type="component" value="Plasmid pHP-187"/>
</dbReference>
<organism evidence="3 4">
    <name type="scientific">Marinobacter adhaerens (strain DSM 23420 / HP15)</name>
    <dbReference type="NCBI Taxonomy" id="225937"/>
    <lineage>
        <taxon>Bacteria</taxon>
        <taxon>Pseudomonadati</taxon>
        <taxon>Pseudomonadota</taxon>
        <taxon>Gammaproteobacteria</taxon>
        <taxon>Pseudomonadales</taxon>
        <taxon>Marinobacteraceae</taxon>
        <taxon>Marinobacter</taxon>
    </lineage>
</organism>
<protein>
    <submittedName>
        <fullName evidence="3">ParB-like partition protein</fullName>
    </submittedName>
</protein>
<dbReference type="Gene3D" id="1.10.10.2830">
    <property type="match status" value="1"/>
</dbReference>
<dbReference type="KEGG" id="mad:HP15_p187g166"/>
<dbReference type="GO" id="GO:0005694">
    <property type="term" value="C:chromosome"/>
    <property type="evidence" value="ECO:0007669"/>
    <property type="project" value="TreeGrafter"/>
</dbReference>
<gene>
    <name evidence="3" type="ordered locus">HP15_p187g166</name>
</gene>
<dbReference type="EMBL" id="CP001980">
    <property type="protein sequence ID" value="ADQ00163.1"/>
    <property type="molecule type" value="Genomic_DNA"/>
</dbReference>
<proteinExistence type="predicted"/>
<evidence type="ECO:0000259" key="2">
    <source>
        <dbReference type="SMART" id="SM00470"/>
    </source>
</evidence>
<dbReference type="InterPro" id="IPR036086">
    <property type="entry name" value="ParB/Sulfiredoxin_sf"/>
</dbReference>
<geneLocation type="plasmid" evidence="3 4">
    <name>pHP-187</name>
</geneLocation>
<sequence length="395" mass="43975">MTQASDSTSKRSPRKRARASTGNEVLKKTFGKTEESVTPLSGSELPADEVVPGTPIRSATSRTDKVEPKQVPESTRNMVEAVSAKSSDGDALRQYQCTTNYYIPANKIRDWKYNDRSQEAVLSDPKFPELKDSIELAGRLAEAIVVRPLSSVDEDGFEFEQVIGCKRLTACKLISPNFPVECSVQALTDAEAAALQAAENKGRSDPPIWDRGCAWASLLDQKVYGSVRELALALGEKHEKTVANYVRFARYIQAEPEFRTLPLSRLAQAPLELLANIAKGKDVPVEERDELVQRIVEIEDDLRARPERATKLLEKAIVKFKAEKSNSGFDNRSVEKPRVFQSEYGKTLTLTRKNGELRMVLHADVASEVDHDELEGIVVSYLREKGLHMKEKAGK</sequence>
<feature type="region of interest" description="Disordered" evidence="1">
    <location>
        <begin position="1"/>
        <end position="75"/>
    </location>
</feature>
<feature type="compositionally biased region" description="Basic and acidic residues" evidence="1">
    <location>
        <begin position="25"/>
        <end position="35"/>
    </location>
</feature>
<accession>E4PSC8</accession>
<name>E4PSC8_MARAH</name>
<dbReference type="PANTHER" id="PTHR33375:SF1">
    <property type="entry name" value="CHROMOSOME-PARTITIONING PROTEIN PARB-RELATED"/>
    <property type="match status" value="1"/>
</dbReference>
<dbReference type="SUPFAM" id="SSF110849">
    <property type="entry name" value="ParB/Sulfiredoxin"/>
    <property type="match status" value="1"/>
</dbReference>
<evidence type="ECO:0000313" key="4">
    <source>
        <dbReference type="Proteomes" id="UP000007077"/>
    </source>
</evidence>
<dbReference type="AlphaFoldDB" id="E4PSC8"/>